<keyword evidence="1" id="KW-1185">Reference proteome</keyword>
<evidence type="ECO:0000313" key="1">
    <source>
        <dbReference type="Proteomes" id="UP000887565"/>
    </source>
</evidence>
<proteinExistence type="predicted"/>
<dbReference type="AlphaFoldDB" id="A0A915HLQ9"/>
<evidence type="ECO:0000313" key="2">
    <source>
        <dbReference type="WBParaSite" id="nRc.2.0.1.t02282-RA"/>
    </source>
</evidence>
<name>A0A915HLQ9_ROMCU</name>
<accession>A0A915HLQ9</accession>
<sequence>MVTPLEEAEGPGKWKDKYGLMRKSLVTIKKYWTNYVNSNPFDDSSSLCKSVTNGTLMEEVRISQIKIGKKSLLLAQIRSAAG</sequence>
<protein>
    <submittedName>
        <fullName evidence="2">Uncharacterized protein</fullName>
    </submittedName>
</protein>
<dbReference type="WBParaSite" id="nRc.2.0.1.t02282-RA">
    <property type="protein sequence ID" value="nRc.2.0.1.t02282-RA"/>
    <property type="gene ID" value="nRc.2.0.1.g02282"/>
</dbReference>
<organism evidence="1 2">
    <name type="scientific">Romanomermis culicivorax</name>
    <name type="common">Nematode worm</name>
    <dbReference type="NCBI Taxonomy" id="13658"/>
    <lineage>
        <taxon>Eukaryota</taxon>
        <taxon>Metazoa</taxon>
        <taxon>Ecdysozoa</taxon>
        <taxon>Nematoda</taxon>
        <taxon>Enoplea</taxon>
        <taxon>Dorylaimia</taxon>
        <taxon>Mermithida</taxon>
        <taxon>Mermithoidea</taxon>
        <taxon>Mermithidae</taxon>
        <taxon>Romanomermis</taxon>
    </lineage>
</organism>
<reference evidence="2" key="1">
    <citation type="submission" date="2022-11" db="UniProtKB">
        <authorList>
            <consortium name="WormBaseParasite"/>
        </authorList>
    </citation>
    <scope>IDENTIFICATION</scope>
</reference>
<dbReference type="Proteomes" id="UP000887565">
    <property type="component" value="Unplaced"/>
</dbReference>